<feature type="compositionally biased region" description="Basic residues" evidence="1">
    <location>
        <begin position="9"/>
        <end position="22"/>
    </location>
</feature>
<feature type="compositionally biased region" description="Pro residues" evidence="1">
    <location>
        <begin position="50"/>
        <end position="61"/>
    </location>
</feature>
<dbReference type="Proteomes" id="UP000269198">
    <property type="component" value="Unassembled WGS sequence"/>
</dbReference>
<feature type="compositionally biased region" description="Basic residues" evidence="1">
    <location>
        <begin position="62"/>
        <end position="77"/>
    </location>
</feature>
<comment type="caution">
    <text evidence="3">The sequence shown here is derived from an EMBL/GenBank/DDBJ whole genome shotgun (WGS) entry which is preliminary data.</text>
</comment>
<evidence type="ECO:0000256" key="2">
    <source>
        <dbReference type="SAM" id="Phobius"/>
    </source>
</evidence>
<gene>
    <name evidence="3" type="ORF">EFW17_04710</name>
</gene>
<evidence type="ECO:0000313" key="3">
    <source>
        <dbReference type="EMBL" id="RNL86647.1"/>
    </source>
</evidence>
<proteinExistence type="predicted"/>
<name>A0A3N0EFV8_9ACTN</name>
<protein>
    <submittedName>
        <fullName evidence="3">Uncharacterized protein</fullName>
    </submittedName>
</protein>
<sequence>MSDSDSGGRARRRRSRRARRSRNLPVDDAGVAEETEEAESEAPDDHDPSEGPPAAAPPPPTRRGRKGTKGRKSRKGGPGRDKPAAKNGAGQRSTASAGEMDPVSKFSASALSRVTVLGDRPTEVVYKLAEQSQRKRGTVILGTLLAMCAMALVTLAGVLIYQLVSGETIGPDRAETAIVDPPEGHSTLVPEVFQGKEDNEEDVFEPIAERPDDAEPLTEDRVFAGTEELELDDMKLTMRDSEVTDTCTALVWGEELAQTLVDGSCTSAASAVYKDPDDQYVAQFALFDLEDESAAMAVNNALDPTNYETEPGFLLPRDTSIDGLRQGHSQATTQVMGHYLAVHWVARTDGADPEEGTAMAEVNVVAMNASESVYKELRDAREAQE</sequence>
<feature type="transmembrane region" description="Helical" evidence="2">
    <location>
        <begin position="139"/>
        <end position="164"/>
    </location>
</feature>
<accession>A0A3N0EFV8</accession>
<keyword evidence="2" id="KW-0472">Membrane</keyword>
<organism evidence="3 4">
    <name type="scientific">Halostreptopolyspora alba</name>
    <dbReference type="NCBI Taxonomy" id="2487137"/>
    <lineage>
        <taxon>Bacteria</taxon>
        <taxon>Bacillati</taxon>
        <taxon>Actinomycetota</taxon>
        <taxon>Actinomycetes</taxon>
        <taxon>Streptosporangiales</taxon>
        <taxon>Nocardiopsidaceae</taxon>
        <taxon>Halostreptopolyspora</taxon>
    </lineage>
</organism>
<dbReference type="AlphaFoldDB" id="A0A3N0EFV8"/>
<dbReference type="RefSeq" id="WP_123200173.1">
    <property type="nucleotide sequence ID" value="NZ_RJMB01000003.1"/>
</dbReference>
<keyword evidence="2" id="KW-1133">Transmembrane helix</keyword>
<keyword evidence="4" id="KW-1185">Reference proteome</keyword>
<reference evidence="3 4" key="1">
    <citation type="submission" date="2018-11" db="EMBL/GenBank/DDBJ databases">
        <title>The genome draft of YIM 96095.</title>
        <authorList>
            <person name="Tang S.-K."/>
            <person name="Chunyu W.-X."/>
            <person name="Feng Y.-Z."/>
        </authorList>
    </citation>
    <scope>NUCLEOTIDE SEQUENCE [LARGE SCALE GENOMIC DNA]</scope>
    <source>
        <strain evidence="3 4">YIM 96095</strain>
    </source>
</reference>
<keyword evidence="2" id="KW-0812">Transmembrane</keyword>
<evidence type="ECO:0000256" key="1">
    <source>
        <dbReference type="SAM" id="MobiDB-lite"/>
    </source>
</evidence>
<feature type="compositionally biased region" description="Acidic residues" evidence="1">
    <location>
        <begin position="30"/>
        <end position="42"/>
    </location>
</feature>
<evidence type="ECO:0000313" key="4">
    <source>
        <dbReference type="Proteomes" id="UP000269198"/>
    </source>
</evidence>
<dbReference type="EMBL" id="RJMB01000003">
    <property type="protein sequence ID" value="RNL86647.1"/>
    <property type="molecule type" value="Genomic_DNA"/>
</dbReference>
<dbReference type="OrthoDB" id="3421991at2"/>
<feature type="region of interest" description="Disordered" evidence="1">
    <location>
        <begin position="1"/>
        <end position="101"/>
    </location>
</feature>